<sequence length="21" mass="2157">MIVSVGALIYGFGASQPVSFL</sequence>
<evidence type="ECO:0000313" key="1">
    <source>
        <dbReference type="EMBL" id="JAD35869.1"/>
    </source>
</evidence>
<accession>A0A0A8Z8W9</accession>
<name>A0A0A8Z8W9_ARUDO</name>
<dbReference type="EMBL" id="GBRH01262026">
    <property type="protein sequence ID" value="JAD35869.1"/>
    <property type="molecule type" value="Transcribed_RNA"/>
</dbReference>
<reference evidence="1" key="2">
    <citation type="journal article" date="2015" name="Data Brief">
        <title>Shoot transcriptome of the giant reed, Arundo donax.</title>
        <authorList>
            <person name="Barrero R.A."/>
            <person name="Guerrero F.D."/>
            <person name="Moolhuijzen P."/>
            <person name="Goolsby J.A."/>
            <person name="Tidwell J."/>
            <person name="Bellgard S.E."/>
            <person name="Bellgard M.I."/>
        </authorList>
    </citation>
    <scope>NUCLEOTIDE SEQUENCE</scope>
    <source>
        <tissue evidence="1">Shoot tissue taken approximately 20 cm above the soil surface</tissue>
    </source>
</reference>
<reference evidence="1" key="1">
    <citation type="submission" date="2014-09" db="EMBL/GenBank/DDBJ databases">
        <authorList>
            <person name="Magalhaes I.L.F."/>
            <person name="Oliveira U."/>
            <person name="Santos F.R."/>
            <person name="Vidigal T.H.D.A."/>
            <person name="Brescovit A.D."/>
            <person name="Santos A.J."/>
        </authorList>
    </citation>
    <scope>NUCLEOTIDE SEQUENCE</scope>
    <source>
        <tissue evidence="1">Shoot tissue taken approximately 20 cm above the soil surface</tissue>
    </source>
</reference>
<dbReference type="AlphaFoldDB" id="A0A0A8Z8W9"/>
<protein>
    <submittedName>
        <fullName evidence="1">Uncharacterized protein</fullName>
    </submittedName>
</protein>
<proteinExistence type="predicted"/>
<organism evidence="1">
    <name type="scientific">Arundo donax</name>
    <name type="common">Giant reed</name>
    <name type="synonym">Donax arundinaceus</name>
    <dbReference type="NCBI Taxonomy" id="35708"/>
    <lineage>
        <taxon>Eukaryota</taxon>
        <taxon>Viridiplantae</taxon>
        <taxon>Streptophyta</taxon>
        <taxon>Embryophyta</taxon>
        <taxon>Tracheophyta</taxon>
        <taxon>Spermatophyta</taxon>
        <taxon>Magnoliopsida</taxon>
        <taxon>Liliopsida</taxon>
        <taxon>Poales</taxon>
        <taxon>Poaceae</taxon>
        <taxon>PACMAD clade</taxon>
        <taxon>Arundinoideae</taxon>
        <taxon>Arundineae</taxon>
        <taxon>Arundo</taxon>
    </lineage>
</organism>